<dbReference type="PATRIC" id="fig|1217693.3.peg.1455"/>
<dbReference type="InterPro" id="IPR000792">
    <property type="entry name" value="Tscrpt_reg_LuxR_C"/>
</dbReference>
<sequence>MQQFSEAQHQIAVFMTDKNWHYSLSRAYLQQAYQLSKREFDLCELLINGYKLEEIAAKCGITLSSVRTYFKNIYEKTDCTSQIELMHLLMGCAIHFEHIN</sequence>
<dbReference type="InterPro" id="IPR016032">
    <property type="entry name" value="Sig_transdc_resp-reg_C-effctor"/>
</dbReference>
<dbReference type="Proteomes" id="UP000013101">
    <property type="component" value="Unassembled WGS sequence"/>
</dbReference>
<comment type="caution">
    <text evidence="2">The sequence shown here is derived from an EMBL/GenBank/DDBJ whole genome shotgun (WGS) entry which is preliminary data.</text>
</comment>
<dbReference type="EMBL" id="APRS01000009">
    <property type="protein sequence ID" value="ENX09709.1"/>
    <property type="molecule type" value="Genomic_DNA"/>
</dbReference>
<dbReference type="AlphaFoldDB" id="N9MMC9"/>
<reference evidence="2 3" key="1">
    <citation type="submission" date="2013-02" db="EMBL/GenBank/DDBJ databases">
        <title>The Genome Sequence of Acinetobacter sp. NIPH 2171.</title>
        <authorList>
            <consortium name="The Broad Institute Genome Sequencing Platform"/>
            <consortium name="The Broad Institute Genome Sequencing Center for Infectious Disease"/>
            <person name="Cerqueira G."/>
            <person name="Feldgarden M."/>
            <person name="Courvalin P."/>
            <person name="Perichon B."/>
            <person name="Grillot-Courvalin C."/>
            <person name="Clermont D."/>
            <person name="Rocha E."/>
            <person name="Yoon E.-J."/>
            <person name="Nemec A."/>
            <person name="Walker B."/>
            <person name="Young S.K."/>
            <person name="Zeng Q."/>
            <person name="Gargeya S."/>
            <person name="Fitzgerald M."/>
            <person name="Haas B."/>
            <person name="Abouelleil A."/>
            <person name="Alvarado L."/>
            <person name="Arachchi H.M."/>
            <person name="Berlin A.M."/>
            <person name="Chapman S.B."/>
            <person name="Dewar J."/>
            <person name="Goldberg J."/>
            <person name="Griggs A."/>
            <person name="Gujja S."/>
            <person name="Hansen M."/>
            <person name="Howarth C."/>
            <person name="Imamovic A."/>
            <person name="Larimer J."/>
            <person name="McCowan C."/>
            <person name="Murphy C."/>
            <person name="Neiman D."/>
            <person name="Pearson M."/>
            <person name="Priest M."/>
            <person name="Roberts A."/>
            <person name="Saif S."/>
            <person name="Shea T."/>
            <person name="Sisk P."/>
            <person name="Sykes S."/>
            <person name="Wortman J."/>
            <person name="Nusbaum C."/>
            <person name="Birren B."/>
        </authorList>
    </citation>
    <scope>NUCLEOTIDE SEQUENCE [LARGE SCALE GENOMIC DNA]</scope>
    <source>
        <strain evidence="2 3">NIPH 2171</strain>
    </source>
</reference>
<accession>N9MMC9</accession>
<organism evidence="2 3">
    <name type="scientific">Acinetobacter variabilis</name>
    <dbReference type="NCBI Taxonomy" id="70346"/>
    <lineage>
        <taxon>Bacteria</taxon>
        <taxon>Pseudomonadati</taxon>
        <taxon>Pseudomonadota</taxon>
        <taxon>Gammaproteobacteria</taxon>
        <taxon>Moraxellales</taxon>
        <taxon>Moraxellaceae</taxon>
        <taxon>Acinetobacter</taxon>
    </lineage>
</organism>
<dbReference type="CDD" id="cd06170">
    <property type="entry name" value="LuxR_C_like"/>
    <property type="match status" value="1"/>
</dbReference>
<feature type="domain" description="HTH luxR-type" evidence="1">
    <location>
        <begin position="28"/>
        <end position="93"/>
    </location>
</feature>
<dbReference type="GO" id="GO:0003677">
    <property type="term" value="F:DNA binding"/>
    <property type="evidence" value="ECO:0007669"/>
    <property type="project" value="InterPro"/>
</dbReference>
<name>N9MMC9_9GAMM</name>
<dbReference type="GO" id="GO:0006355">
    <property type="term" value="P:regulation of DNA-templated transcription"/>
    <property type="evidence" value="ECO:0007669"/>
    <property type="project" value="InterPro"/>
</dbReference>
<dbReference type="SUPFAM" id="SSF46894">
    <property type="entry name" value="C-terminal effector domain of the bipartite response regulators"/>
    <property type="match status" value="1"/>
</dbReference>
<dbReference type="STRING" id="70346.F897_01506"/>
<dbReference type="PRINTS" id="PR00038">
    <property type="entry name" value="HTHLUXR"/>
</dbReference>
<evidence type="ECO:0000313" key="3">
    <source>
        <dbReference type="Proteomes" id="UP000013101"/>
    </source>
</evidence>
<dbReference type="SMART" id="SM00421">
    <property type="entry name" value="HTH_LUXR"/>
    <property type="match status" value="1"/>
</dbReference>
<dbReference type="InterPro" id="IPR036388">
    <property type="entry name" value="WH-like_DNA-bd_sf"/>
</dbReference>
<proteinExistence type="predicted"/>
<dbReference type="PROSITE" id="PS50043">
    <property type="entry name" value="HTH_LUXR_2"/>
    <property type="match status" value="1"/>
</dbReference>
<gene>
    <name evidence="2" type="ORF">F897_01506</name>
</gene>
<dbReference type="Gene3D" id="1.10.10.10">
    <property type="entry name" value="Winged helix-like DNA-binding domain superfamily/Winged helix DNA-binding domain"/>
    <property type="match status" value="1"/>
</dbReference>
<evidence type="ECO:0000259" key="1">
    <source>
        <dbReference type="PROSITE" id="PS50043"/>
    </source>
</evidence>
<protein>
    <recommendedName>
        <fullName evidence="1">HTH luxR-type domain-containing protein</fullName>
    </recommendedName>
</protein>
<evidence type="ECO:0000313" key="2">
    <source>
        <dbReference type="EMBL" id="ENX09709.1"/>
    </source>
</evidence>
<dbReference type="HOGENOM" id="CLU_163127_0_0_6"/>
<dbReference type="Pfam" id="PF00196">
    <property type="entry name" value="GerE"/>
    <property type="match status" value="1"/>
</dbReference>